<dbReference type="Pfam" id="PF13305">
    <property type="entry name" value="TetR_C_33"/>
    <property type="match status" value="1"/>
</dbReference>
<dbReference type="PANTHER" id="PTHR30055">
    <property type="entry name" value="HTH-TYPE TRANSCRIPTIONAL REGULATOR RUTR"/>
    <property type="match status" value="1"/>
</dbReference>
<sequence length="222" mass="24151">MADILRIGREHLGTHGAAALSLRAVARDLGVVSSAVYRYVSSRDELLTLLVVDAYDELGDSVDRAVDAVDPSDHRERFLTLGRAVRSWALAEPARYGLLYGSPVPGYAAPAERTTAPGIRVVLRLARIVDEAHAAGVLDDTAGTPPPENLGEPLGRIREEFSLTAPDSVLARGLWAWPSLFGSVSFEVFGQYGPDTFPDREVLFEHHLTLLAQTVGFHPTRR</sequence>
<dbReference type="GO" id="GO:0000976">
    <property type="term" value="F:transcription cis-regulatory region binding"/>
    <property type="evidence" value="ECO:0007669"/>
    <property type="project" value="TreeGrafter"/>
</dbReference>
<dbReference type="Pfam" id="PF00440">
    <property type="entry name" value="TetR_N"/>
    <property type="match status" value="1"/>
</dbReference>
<reference evidence="6 7" key="1">
    <citation type="journal article" date="2021" name="Front. Microbiol.">
        <title>Bacterial Transformation of Aromatic Monomers in Softwood Black Liquor.</title>
        <authorList>
            <person name="Navas L.E."/>
            <person name="Dexter G."/>
            <person name="Liu J."/>
            <person name="Levy-Booth D."/>
            <person name="Cho M."/>
            <person name="Jang S.K."/>
            <person name="Mansfield S.D."/>
            <person name="Renneckar S."/>
            <person name="Mohn W.W."/>
            <person name="Eltis L.D."/>
        </authorList>
    </citation>
    <scope>NUCLEOTIDE SEQUENCE [LARGE SCALE GENOMIC DNA]</scope>
    <source>
        <strain evidence="6 7">GD02</strain>
    </source>
</reference>
<dbReference type="Gene3D" id="1.10.357.10">
    <property type="entry name" value="Tetracycline Repressor, domain 2"/>
    <property type="match status" value="1"/>
</dbReference>
<dbReference type="Proteomes" id="UP001162740">
    <property type="component" value="Chromosome"/>
</dbReference>
<dbReference type="SUPFAM" id="SSF46689">
    <property type="entry name" value="Homeodomain-like"/>
    <property type="match status" value="1"/>
</dbReference>
<evidence type="ECO:0000313" key="6">
    <source>
        <dbReference type="EMBL" id="UZF47778.1"/>
    </source>
</evidence>
<evidence type="ECO:0000313" key="7">
    <source>
        <dbReference type="Proteomes" id="UP001162740"/>
    </source>
</evidence>
<dbReference type="AlphaFoldDB" id="A0AA46X0F2"/>
<protein>
    <submittedName>
        <fullName evidence="6">TetR/AcrR family transcriptional regulator</fullName>
    </submittedName>
</protein>
<dbReference type="PANTHER" id="PTHR30055:SF243">
    <property type="entry name" value="HTH-TYPE TRANSCRIPTIONAL REGULATOR RV1816"/>
    <property type="match status" value="1"/>
</dbReference>
<dbReference type="GO" id="GO:0003700">
    <property type="term" value="F:DNA-binding transcription factor activity"/>
    <property type="evidence" value="ECO:0007669"/>
    <property type="project" value="TreeGrafter"/>
</dbReference>
<gene>
    <name evidence="6" type="ORF">KUM34_025440</name>
</gene>
<feature type="DNA-binding region" description="H-T-H motif" evidence="4">
    <location>
        <begin position="21"/>
        <end position="40"/>
    </location>
</feature>
<keyword evidence="2 4" id="KW-0238">DNA-binding</keyword>
<evidence type="ECO:0000259" key="5">
    <source>
        <dbReference type="PROSITE" id="PS50977"/>
    </source>
</evidence>
<accession>A0AA46X0F2</accession>
<dbReference type="InterPro" id="IPR050109">
    <property type="entry name" value="HTH-type_TetR-like_transc_reg"/>
</dbReference>
<dbReference type="SUPFAM" id="SSF48498">
    <property type="entry name" value="Tetracyclin repressor-like, C-terminal domain"/>
    <property type="match status" value="1"/>
</dbReference>
<dbReference type="InterPro" id="IPR025996">
    <property type="entry name" value="MT1864/Rv1816-like_C"/>
</dbReference>
<feature type="domain" description="HTH tetR-type" evidence="5">
    <location>
        <begin position="1"/>
        <end position="58"/>
    </location>
</feature>
<evidence type="ECO:0000256" key="2">
    <source>
        <dbReference type="ARBA" id="ARBA00023125"/>
    </source>
</evidence>
<dbReference type="InterPro" id="IPR036271">
    <property type="entry name" value="Tet_transcr_reg_TetR-rel_C_sf"/>
</dbReference>
<keyword evidence="3" id="KW-0804">Transcription</keyword>
<evidence type="ECO:0000256" key="4">
    <source>
        <dbReference type="PROSITE-ProRule" id="PRU00335"/>
    </source>
</evidence>
<evidence type="ECO:0000256" key="1">
    <source>
        <dbReference type="ARBA" id="ARBA00023015"/>
    </source>
</evidence>
<dbReference type="RefSeq" id="WP_059381929.1">
    <property type="nucleotide sequence ID" value="NZ_CBJNPB010000110.1"/>
</dbReference>
<proteinExistence type="predicted"/>
<dbReference type="EMBL" id="CP083974">
    <property type="protein sequence ID" value="UZF47778.1"/>
    <property type="molecule type" value="Genomic_DNA"/>
</dbReference>
<name>A0AA46X0F2_RHORH</name>
<evidence type="ECO:0000256" key="3">
    <source>
        <dbReference type="ARBA" id="ARBA00023163"/>
    </source>
</evidence>
<dbReference type="InterPro" id="IPR001647">
    <property type="entry name" value="HTH_TetR"/>
</dbReference>
<keyword evidence="1" id="KW-0805">Transcription regulation</keyword>
<organism evidence="6 7">
    <name type="scientific">Rhodococcus rhodochrous</name>
    <dbReference type="NCBI Taxonomy" id="1829"/>
    <lineage>
        <taxon>Bacteria</taxon>
        <taxon>Bacillati</taxon>
        <taxon>Actinomycetota</taxon>
        <taxon>Actinomycetes</taxon>
        <taxon>Mycobacteriales</taxon>
        <taxon>Nocardiaceae</taxon>
        <taxon>Rhodococcus</taxon>
    </lineage>
</organism>
<dbReference type="PROSITE" id="PS50977">
    <property type="entry name" value="HTH_TETR_2"/>
    <property type="match status" value="1"/>
</dbReference>
<dbReference type="InterPro" id="IPR009057">
    <property type="entry name" value="Homeodomain-like_sf"/>
</dbReference>